<organism evidence="2 3">
    <name type="scientific">Heligmosomoides polygyrus</name>
    <name type="common">Parasitic roundworm</name>
    <dbReference type="NCBI Taxonomy" id="6339"/>
    <lineage>
        <taxon>Eukaryota</taxon>
        <taxon>Metazoa</taxon>
        <taxon>Ecdysozoa</taxon>
        <taxon>Nematoda</taxon>
        <taxon>Chromadorea</taxon>
        <taxon>Rhabditida</taxon>
        <taxon>Rhabditina</taxon>
        <taxon>Rhabditomorpha</taxon>
        <taxon>Strongyloidea</taxon>
        <taxon>Heligmosomidae</taxon>
        <taxon>Heligmosomoides</taxon>
    </lineage>
</organism>
<keyword evidence="1" id="KW-1133">Transmembrane helix</keyword>
<evidence type="ECO:0000313" key="2">
    <source>
        <dbReference type="Proteomes" id="UP000050761"/>
    </source>
</evidence>
<dbReference type="WBParaSite" id="HPBE_0002073001-mRNA-1">
    <property type="protein sequence ID" value="HPBE_0002073001-mRNA-1"/>
    <property type="gene ID" value="HPBE_0002073001"/>
</dbReference>
<keyword evidence="2" id="KW-1185">Reference proteome</keyword>
<proteinExistence type="predicted"/>
<dbReference type="AlphaFoldDB" id="A0A183GEH5"/>
<name>A0A183GEH5_HELPZ</name>
<keyword evidence="1" id="KW-0812">Transmembrane</keyword>
<evidence type="ECO:0000313" key="3">
    <source>
        <dbReference type="WBParaSite" id="HPBE_0002073001-mRNA-1"/>
    </source>
</evidence>
<keyword evidence="1" id="KW-0472">Membrane</keyword>
<protein>
    <submittedName>
        <fullName evidence="3">Pecanex-like protein</fullName>
    </submittedName>
</protein>
<reference evidence="3" key="1">
    <citation type="submission" date="2019-09" db="UniProtKB">
        <authorList>
            <consortium name="WormBaseParasite"/>
        </authorList>
    </citation>
    <scope>IDENTIFICATION</scope>
</reference>
<accession>A0A183GEH5</accession>
<dbReference type="Proteomes" id="UP000050761">
    <property type="component" value="Unassembled WGS sequence"/>
</dbReference>
<feature type="transmembrane region" description="Helical" evidence="1">
    <location>
        <begin position="23"/>
        <end position="42"/>
    </location>
</feature>
<sequence>LETSFDDPQRERIPLHTFPHRNAQIVVVSFLIIMLKLFAIFYKSGVIAYFGSHPLGKDEPANLIFEEKELEKAPLGDAIDSLMVRWAQLLSNVSTRPPVPAPSTIDHVKEVAPSVCGKAACDVSTGFIQLCFHIIFNCILRALGAEQVVLRLILSDLNVLYDFIAL</sequence>
<evidence type="ECO:0000256" key="1">
    <source>
        <dbReference type="SAM" id="Phobius"/>
    </source>
</evidence>